<accession>A0A3P7IB22</accession>
<reference evidence="1 2" key="1">
    <citation type="submission" date="2018-11" db="EMBL/GenBank/DDBJ databases">
        <authorList>
            <consortium name="Pathogen Informatics"/>
        </authorList>
    </citation>
    <scope>NUCLEOTIDE SEQUENCE [LARGE SCALE GENOMIC DNA]</scope>
</reference>
<dbReference type="Proteomes" id="UP000270094">
    <property type="component" value="Unassembled WGS sequence"/>
</dbReference>
<name>A0A3P7IB22_STRVU</name>
<sequence>MQRNSWFWTEGRSVHWHMQFYWASCTKPTSISLKKARDDPKLDATQLEKNGTLHHRCKHCPFSWALDVDVGSASRYDSNGHRCYKSKADTGVGVRGGDGAFLPHFHQQLVRT</sequence>
<organism evidence="1 2">
    <name type="scientific">Strongylus vulgaris</name>
    <name type="common">Blood worm</name>
    <dbReference type="NCBI Taxonomy" id="40348"/>
    <lineage>
        <taxon>Eukaryota</taxon>
        <taxon>Metazoa</taxon>
        <taxon>Ecdysozoa</taxon>
        <taxon>Nematoda</taxon>
        <taxon>Chromadorea</taxon>
        <taxon>Rhabditida</taxon>
        <taxon>Rhabditina</taxon>
        <taxon>Rhabditomorpha</taxon>
        <taxon>Strongyloidea</taxon>
        <taxon>Strongylidae</taxon>
        <taxon>Strongylus</taxon>
    </lineage>
</organism>
<dbReference type="EMBL" id="UYYB01000095">
    <property type="protein sequence ID" value="VDM65073.1"/>
    <property type="molecule type" value="Genomic_DNA"/>
</dbReference>
<protein>
    <submittedName>
        <fullName evidence="1">Uncharacterized protein</fullName>
    </submittedName>
</protein>
<gene>
    <name evidence="1" type="ORF">SVUK_LOCUS71</name>
</gene>
<evidence type="ECO:0000313" key="1">
    <source>
        <dbReference type="EMBL" id="VDM65073.1"/>
    </source>
</evidence>
<dbReference type="AlphaFoldDB" id="A0A3P7IB22"/>
<evidence type="ECO:0000313" key="2">
    <source>
        <dbReference type="Proteomes" id="UP000270094"/>
    </source>
</evidence>
<proteinExistence type="predicted"/>
<keyword evidence="2" id="KW-1185">Reference proteome</keyword>